<dbReference type="InterPro" id="IPR000504">
    <property type="entry name" value="RRM_dom"/>
</dbReference>
<dbReference type="Pfam" id="PF00076">
    <property type="entry name" value="RRM_1"/>
    <property type="match status" value="1"/>
</dbReference>
<dbReference type="OrthoDB" id="439808at2759"/>
<dbReference type="InterPro" id="IPR012677">
    <property type="entry name" value="Nucleotide-bd_a/b_plait_sf"/>
</dbReference>
<organism evidence="4 5">
    <name type="scientific">Phanerochaete sordida</name>
    <dbReference type="NCBI Taxonomy" id="48140"/>
    <lineage>
        <taxon>Eukaryota</taxon>
        <taxon>Fungi</taxon>
        <taxon>Dikarya</taxon>
        <taxon>Basidiomycota</taxon>
        <taxon>Agaricomycotina</taxon>
        <taxon>Agaricomycetes</taxon>
        <taxon>Polyporales</taxon>
        <taxon>Phanerochaetaceae</taxon>
        <taxon>Phanerochaete</taxon>
    </lineage>
</organism>
<dbReference type="SUPFAM" id="SSF54928">
    <property type="entry name" value="RNA-binding domain, RBD"/>
    <property type="match status" value="2"/>
</dbReference>
<dbReference type="GO" id="GO:0003723">
    <property type="term" value="F:RNA binding"/>
    <property type="evidence" value="ECO:0007669"/>
    <property type="project" value="UniProtKB-UniRule"/>
</dbReference>
<keyword evidence="1 2" id="KW-0694">RNA-binding</keyword>
<protein>
    <submittedName>
        <fullName evidence="4">RNA-binding domain-containing protein</fullName>
    </submittedName>
</protein>
<name>A0A9P3G4Q1_9APHY</name>
<accession>A0A9P3G4Q1</accession>
<dbReference type="SMART" id="SM00360">
    <property type="entry name" value="RRM"/>
    <property type="match status" value="2"/>
</dbReference>
<comment type="caution">
    <text evidence="4">The sequence shown here is derived from an EMBL/GenBank/DDBJ whole genome shotgun (WGS) entry which is preliminary data.</text>
</comment>
<dbReference type="PANTHER" id="PTHR23189">
    <property type="entry name" value="RNA RECOGNITION MOTIF-CONTAINING"/>
    <property type="match status" value="1"/>
</dbReference>
<dbReference type="Gene3D" id="3.30.70.330">
    <property type="match status" value="2"/>
</dbReference>
<dbReference type="Proteomes" id="UP000703269">
    <property type="component" value="Unassembled WGS sequence"/>
</dbReference>
<evidence type="ECO:0000259" key="3">
    <source>
        <dbReference type="PROSITE" id="PS50102"/>
    </source>
</evidence>
<reference evidence="4 5" key="1">
    <citation type="submission" date="2021-08" db="EMBL/GenBank/DDBJ databases">
        <title>Draft Genome Sequence of Phanerochaete sordida strain YK-624.</title>
        <authorList>
            <person name="Mori T."/>
            <person name="Dohra H."/>
            <person name="Suzuki T."/>
            <person name="Kawagishi H."/>
            <person name="Hirai H."/>
        </authorList>
    </citation>
    <scope>NUCLEOTIDE SEQUENCE [LARGE SCALE GENOMIC DNA]</scope>
    <source>
        <strain evidence="4 5">YK-624</strain>
    </source>
</reference>
<evidence type="ECO:0000313" key="4">
    <source>
        <dbReference type="EMBL" id="GJE89107.1"/>
    </source>
</evidence>
<proteinExistence type="predicted"/>
<keyword evidence="5" id="KW-1185">Reference proteome</keyword>
<dbReference type="CDD" id="cd00590">
    <property type="entry name" value="RRM_SF"/>
    <property type="match status" value="1"/>
</dbReference>
<dbReference type="AlphaFoldDB" id="A0A9P3G4Q1"/>
<evidence type="ECO:0000256" key="2">
    <source>
        <dbReference type="PROSITE-ProRule" id="PRU00176"/>
    </source>
</evidence>
<sequence>MSLPLITNAARRLAAGASSSLTLARASNASRFRVSLAAASRYSTATQVLRAKARFGIAREQVEDDDDADMLDRLEQDPDTDRWVRFGTREERRTIIVRGFNPDTTTVADIKRMLEPYGEILQLNLHGRSVCYVEFAKLASARSVIYNHKSYPFRLDDVPLTVNYAVDLIEVGEPCRMLWVSGLDMSTRPNLEELKRMFEKYGEVENIILNRQGQPTCIVRYTTVAEAEAALQAHRERRLRYRGLALQLRFSNSKPAPTRQPNQQLHVMGFCGDEATLLSYIVEYASRVRHIYMTHPRGEHMERHDVFITFDSIQTATEAMDVLNGQLGLVAQYAWPKKQPQRHTSLLNHLA</sequence>
<feature type="domain" description="RRM" evidence="3">
    <location>
        <begin position="93"/>
        <end position="167"/>
    </location>
</feature>
<dbReference type="PROSITE" id="PS50102">
    <property type="entry name" value="RRM"/>
    <property type="match status" value="2"/>
</dbReference>
<dbReference type="EMBL" id="BPQB01000011">
    <property type="protein sequence ID" value="GJE89107.1"/>
    <property type="molecule type" value="Genomic_DNA"/>
</dbReference>
<gene>
    <name evidence="4" type="ORF">PsYK624_051990</name>
</gene>
<evidence type="ECO:0000256" key="1">
    <source>
        <dbReference type="ARBA" id="ARBA00022884"/>
    </source>
</evidence>
<evidence type="ECO:0000313" key="5">
    <source>
        <dbReference type="Proteomes" id="UP000703269"/>
    </source>
</evidence>
<feature type="domain" description="RRM" evidence="3">
    <location>
        <begin position="176"/>
        <end position="253"/>
    </location>
</feature>
<dbReference type="InterPro" id="IPR035979">
    <property type="entry name" value="RBD_domain_sf"/>
</dbReference>